<dbReference type="AlphaFoldDB" id="A0AAD7IKD5"/>
<organism evidence="2 3">
    <name type="scientific">Mycena metata</name>
    <dbReference type="NCBI Taxonomy" id="1033252"/>
    <lineage>
        <taxon>Eukaryota</taxon>
        <taxon>Fungi</taxon>
        <taxon>Dikarya</taxon>
        <taxon>Basidiomycota</taxon>
        <taxon>Agaricomycotina</taxon>
        <taxon>Agaricomycetes</taxon>
        <taxon>Agaricomycetidae</taxon>
        <taxon>Agaricales</taxon>
        <taxon>Marasmiineae</taxon>
        <taxon>Mycenaceae</taxon>
        <taxon>Mycena</taxon>
    </lineage>
</organism>
<name>A0AAD7IKD5_9AGAR</name>
<sequence>MGALRVYQGLHDPAKAHLRGRICQSTTYHTNVSYVVEDAEALCDRLSFRELNLPIPASKLVPLRLATITPAPVSTQKDGAVFYTSEDCRTGTGKRTRGCLTCIKFKCKTCCNNAAHNAQASNTPRNSCPTHRSPAITALLPPAANAMQANLAYPVAAAAAAAPPAPALTPLAPPAPPAPALAPAAGPVAPVRRLRALAQPISPLWRTAHASAVQEDTAQQDLKAQRLAMDERQKRTIELVIYHSANTAPLILQEFIATFPSLQLSSLPEAILDGLKLTTVSRVDYWNGAWKTIDIQTVLAVEKGRSTLLKLRPSLLLGLSLDECPGLAEYLSRQPRVVGVKRAGQSLEIVSPLKKAPRTDLNRSASTAVIGTAPIIVDKDAPIVVDDDEPMPIAIAPLIAPLAALQPLIPPSTTPSAAKARVKSATRTKREWILDCPLSVWQAGWLSIKQMIDDDKNTTQASAFPIVFGHSYVKPTVSKYKNKFRGLPVELKDRYIAMGNVPSASFQHAMNEAEHPSTRRTEPPPAAADLPAENPSVDLTAVPQPTTTIIAIPADTPTAHGRAVIPVERSAVDLSLFVWCRGSA</sequence>
<feature type="compositionally biased region" description="Basic and acidic residues" evidence="1">
    <location>
        <begin position="511"/>
        <end position="522"/>
    </location>
</feature>
<feature type="region of interest" description="Disordered" evidence="1">
    <location>
        <begin position="510"/>
        <end position="538"/>
    </location>
</feature>
<comment type="caution">
    <text evidence="2">The sequence shown here is derived from an EMBL/GenBank/DDBJ whole genome shotgun (WGS) entry which is preliminary data.</text>
</comment>
<evidence type="ECO:0000313" key="2">
    <source>
        <dbReference type="EMBL" id="KAJ7744875.1"/>
    </source>
</evidence>
<evidence type="ECO:0000313" key="3">
    <source>
        <dbReference type="Proteomes" id="UP001215598"/>
    </source>
</evidence>
<accession>A0AAD7IKD5</accession>
<dbReference type="Proteomes" id="UP001215598">
    <property type="component" value="Unassembled WGS sequence"/>
</dbReference>
<protein>
    <submittedName>
        <fullName evidence="2">Uncharacterized protein</fullName>
    </submittedName>
</protein>
<reference evidence="2" key="1">
    <citation type="submission" date="2023-03" db="EMBL/GenBank/DDBJ databases">
        <title>Massive genome expansion in bonnet fungi (Mycena s.s.) driven by repeated elements and novel gene families across ecological guilds.</title>
        <authorList>
            <consortium name="Lawrence Berkeley National Laboratory"/>
            <person name="Harder C.B."/>
            <person name="Miyauchi S."/>
            <person name="Viragh M."/>
            <person name="Kuo A."/>
            <person name="Thoen E."/>
            <person name="Andreopoulos B."/>
            <person name="Lu D."/>
            <person name="Skrede I."/>
            <person name="Drula E."/>
            <person name="Henrissat B."/>
            <person name="Morin E."/>
            <person name="Kohler A."/>
            <person name="Barry K."/>
            <person name="LaButti K."/>
            <person name="Morin E."/>
            <person name="Salamov A."/>
            <person name="Lipzen A."/>
            <person name="Mereny Z."/>
            <person name="Hegedus B."/>
            <person name="Baldrian P."/>
            <person name="Stursova M."/>
            <person name="Weitz H."/>
            <person name="Taylor A."/>
            <person name="Grigoriev I.V."/>
            <person name="Nagy L.G."/>
            <person name="Martin F."/>
            <person name="Kauserud H."/>
        </authorList>
    </citation>
    <scope>NUCLEOTIDE SEQUENCE</scope>
    <source>
        <strain evidence="2">CBHHK182m</strain>
    </source>
</reference>
<gene>
    <name evidence="2" type="ORF">B0H16DRAFT_1857039</name>
</gene>
<dbReference type="EMBL" id="JARKIB010000085">
    <property type="protein sequence ID" value="KAJ7744875.1"/>
    <property type="molecule type" value="Genomic_DNA"/>
</dbReference>
<proteinExistence type="predicted"/>
<evidence type="ECO:0000256" key="1">
    <source>
        <dbReference type="SAM" id="MobiDB-lite"/>
    </source>
</evidence>
<keyword evidence="3" id="KW-1185">Reference proteome</keyword>